<evidence type="ECO:0000313" key="4">
    <source>
        <dbReference type="EMBL" id="KFI92165.1"/>
    </source>
</evidence>
<reference evidence="4 5" key="1">
    <citation type="submission" date="2014-03" db="EMBL/GenBank/DDBJ databases">
        <title>Genomics of Bifidobacteria.</title>
        <authorList>
            <person name="Ventura M."/>
            <person name="Milani C."/>
            <person name="Lugli G.A."/>
        </authorList>
    </citation>
    <scope>NUCLEOTIDE SEQUENCE [LARGE SCALE GENOMIC DNA]</scope>
    <source>
        <strain evidence="4 5">LMG 21589</strain>
    </source>
</reference>
<organism evidence="4 5">
    <name type="scientific">Bifidobacterium scardovii</name>
    <dbReference type="NCBI Taxonomy" id="158787"/>
    <lineage>
        <taxon>Bacteria</taxon>
        <taxon>Bacillati</taxon>
        <taxon>Actinomycetota</taxon>
        <taxon>Actinomycetes</taxon>
        <taxon>Bifidobacteriales</taxon>
        <taxon>Bifidobacteriaceae</taxon>
        <taxon>Bifidobacterium</taxon>
    </lineage>
</organism>
<comment type="caution">
    <text evidence="4">The sequence shown here is derived from an EMBL/GenBank/DDBJ whole genome shotgun (WGS) entry which is preliminary data.</text>
</comment>
<dbReference type="Pfam" id="PF07510">
    <property type="entry name" value="GmrSD_C"/>
    <property type="match status" value="1"/>
</dbReference>
<evidence type="ECO:0008006" key="6">
    <source>
        <dbReference type="Google" id="ProtNLM"/>
    </source>
</evidence>
<dbReference type="PANTHER" id="PTHR35149:SF2">
    <property type="entry name" value="DUF262 DOMAIN-CONTAINING PROTEIN"/>
    <property type="match status" value="1"/>
</dbReference>
<dbReference type="AlphaFoldDB" id="A0A087D9G5"/>
<dbReference type="OrthoDB" id="9798761at2"/>
<dbReference type="EMBL" id="JGZO01000016">
    <property type="protein sequence ID" value="KFI92165.1"/>
    <property type="molecule type" value="Genomic_DNA"/>
</dbReference>
<dbReference type="RefSeq" id="WP_033519251.1">
    <property type="nucleotide sequence ID" value="NZ_CAUPKV010000025.1"/>
</dbReference>
<dbReference type="STRING" id="158787.BSCA_2354"/>
<dbReference type="GeneID" id="85166198"/>
<evidence type="ECO:0000259" key="1">
    <source>
        <dbReference type="Pfam" id="PF03235"/>
    </source>
</evidence>
<accession>A0A087D9G5</accession>
<feature type="domain" description="RAMA" evidence="3">
    <location>
        <begin position="600"/>
        <end position="698"/>
    </location>
</feature>
<evidence type="ECO:0000259" key="3">
    <source>
        <dbReference type="Pfam" id="PF18755"/>
    </source>
</evidence>
<feature type="domain" description="GmrSD restriction endonucleases C-terminal" evidence="2">
    <location>
        <begin position="487"/>
        <end position="571"/>
    </location>
</feature>
<keyword evidence="5" id="KW-1185">Reference proteome</keyword>
<dbReference type="eggNOG" id="COG1479">
    <property type="taxonomic scope" value="Bacteria"/>
</dbReference>
<dbReference type="InterPro" id="IPR040843">
    <property type="entry name" value="RAMA"/>
</dbReference>
<feature type="domain" description="GmrSD restriction endonucleases N-terminal" evidence="1">
    <location>
        <begin position="14"/>
        <end position="225"/>
    </location>
</feature>
<dbReference type="InterPro" id="IPR011089">
    <property type="entry name" value="GmrSD_C"/>
</dbReference>
<protein>
    <recommendedName>
        <fullName evidence="6">DUF262 domain-containing protein</fullName>
    </recommendedName>
</protein>
<dbReference type="Proteomes" id="UP000029033">
    <property type="component" value="Unassembled WGS sequence"/>
</dbReference>
<dbReference type="Pfam" id="PF03235">
    <property type="entry name" value="GmrSD_N"/>
    <property type="match status" value="1"/>
</dbReference>
<proteinExistence type="predicted"/>
<evidence type="ECO:0000259" key="2">
    <source>
        <dbReference type="Pfam" id="PF07510"/>
    </source>
</evidence>
<dbReference type="InterPro" id="IPR004919">
    <property type="entry name" value="GmrSD_N"/>
</dbReference>
<evidence type="ECO:0000313" key="5">
    <source>
        <dbReference type="Proteomes" id="UP000029033"/>
    </source>
</evidence>
<gene>
    <name evidence="4" type="ORF">BSCA_2354</name>
</gene>
<dbReference type="PANTHER" id="PTHR35149">
    <property type="entry name" value="SLL5132 PROTEIN"/>
    <property type="match status" value="1"/>
</dbReference>
<dbReference type="Pfam" id="PF18755">
    <property type="entry name" value="RAMA"/>
    <property type="match status" value="1"/>
</dbReference>
<name>A0A087D9G5_9BIFI</name>
<sequence>MAISATEQPLGKVFTPDYQFTIPSFQRAYIWKTEHILQLVNDLHEACKTPDTPYFLGSLILVREGGNRFSVIDGQQRLVSLSIIIATLRDLEQDPEWMRLLDALIVEPGDKLRGIRTEPRLALRERDAAFFREYVQEGNLEALFDMGDEDWTSNAQRNITLNTKATYDALDALSEDERHRFASYLVKSVTLVIVTTDDLDGAHRIFDVMNMRGLPLTPSDVFKAKAIAGMNAAAADAYAARWDDIMDPLGDDALHVEEFFSYLHMALTYRPDSGKLIQDFLDGVLQPYLAAGTATSFIDKVLAPYAVAWRMLDRPSDTVLPDKVKDLLESLNDYRNHEWKPVAMWALVHSFRNLGSPDISPFVAVGSHAARSAAATRLSLESHDTQRLEEILTALERVTGIDSLNRRSVLVRRGHAVTALRDLDKGYPVRLVHGLSIGADDRADALIRLHGEMQGNAELVRLLLIRANERKAGGRITRPRSLNALPIMPLNIERSASFSAWTQEQHDHWMYRLGNMALVQGGEDQLNRLTEFDLRRDRMLLRADSRRFPLTEQLKDFSECTPDMLQARQRETIRLIAEYWEIRYDDDHTDLTEDAQDKIARGVVRPARGSQRVAIKQVVAAGLLIPGETLVWERPRKGERWVSTVTADGRLRLEDGSEYATPTAAARAVGGRSAGLDVWKRTSNGESLSDIWKTYRLQTK</sequence>